<accession>H3GWB4</accession>
<dbReference type="Proteomes" id="UP000005238">
    <property type="component" value="Unassembled WGS sequence"/>
</dbReference>
<organism evidence="1 2">
    <name type="scientific">Phytophthora ramorum</name>
    <name type="common">Sudden oak death agent</name>
    <dbReference type="NCBI Taxonomy" id="164328"/>
    <lineage>
        <taxon>Eukaryota</taxon>
        <taxon>Sar</taxon>
        <taxon>Stramenopiles</taxon>
        <taxon>Oomycota</taxon>
        <taxon>Peronosporomycetes</taxon>
        <taxon>Peronosporales</taxon>
        <taxon>Peronosporaceae</taxon>
        <taxon>Phytophthora</taxon>
    </lineage>
</organism>
<reference evidence="1" key="2">
    <citation type="submission" date="2015-06" db="UniProtKB">
        <authorList>
            <consortium name="EnsemblProtists"/>
        </authorList>
    </citation>
    <scope>IDENTIFICATION</scope>
    <source>
        <strain evidence="1">Pr102</strain>
    </source>
</reference>
<evidence type="ECO:0000313" key="2">
    <source>
        <dbReference type="Proteomes" id="UP000005238"/>
    </source>
</evidence>
<sequence>MDMMLCLTEVLVRHNTELLNARVEVHKRLPQEVWRIAMRSRHYLTTECLDPPNASAWMSLYSSASDTNLLNATSLTRQAHVVSHFDLGLVFCFYVGSMENSTLRMLFGLPPATLARTLRKAEKALEGFAPARISFPSPAQQVRLEKLVEAREPLLKHIFGFIDGKHVMQPSNADLQNAMYNGWLHSVFVTGTICFAADGCIIWCKHNCPGSWNDSDTSLGFRMKLLDPAVCPDPRMNAAEWDMEIMQKVYSKLNLPLLSDPAVRGLRLNNILRLVNYRVRTVGISQIRLTFSGAMELSV</sequence>
<dbReference type="PANTHER" id="PTHR48471:SF1">
    <property type="entry name" value="DDE TNP4 DOMAIN-CONTAINING PROTEIN"/>
    <property type="match status" value="1"/>
</dbReference>
<dbReference type="PANTHER" id="PTHR48471">
    <property type="entry name" value="DDE TNP4 DOMAIN-CONTAINING PROTEIN"/>
    <property type="match status" value="1"/>
</dbReference>
<dbReference type="HOGENOM" id="CLU_048932_0_0_1"/>
<dbReference type="InParanoid" id="H3GWB4"/>
<dbReference type="EMBL" id="DS566060">
    <property type="status" value="NOT_ANNOTATED_CDS"/>
    <property type="molecule type" value="Genomic_DNA"/>
</dbReference>
<dbReference type="AlphaFoldDB" id="H3GWB4"/>
<evidence type="ECO:0000313" key="1">
    <source>
        <dbReference type="EnsemblProtists" id="Phyra81758"/>
    </source>
</evidence>
<evidence type="ECO:0008006" key="3">
    <source>
        <dbReference type="Google" id="ProtNLM"/>
    </source>
</evidence>
<reference evidence="2" key="1">
    <citation type="journal article" date="2006" name="Science">
        <title>Phytophthora genome sequences uncover evolutionary origins and mechanisms of pathogenesis.</title>
        <authorList>
            <person name="Tyler B.M."/>
            <person name="Tripathy S."/>
            <person name="Zhang X."/>
            <person name="Dehal P."/>
            <person name="Jiang R.H."/>
            <person name="Aerts A."/>
            <person name="Arredondo F.D."/>
            <person name="Baxter L."/>
            <person name="Bensasson D."/>
            <person name="Beynon J.L."/>
            <person name="Chapman J."/>
            <person name="Damasceno C.M."/>
            <person name="Dorrance A.E."/>
            <person name="Dou D."/>
            <person name="Dickerman A.W."/>
            <person name="Dubchak I.L."/>
            <person name="Garbelotto M."/>
            <person name="Gijzen M."/>
            <person name="Gordon S.G."/>
            <person name="Govers F."/>
            <person name="Grunwald N.J."/>
            <person name="Huang W."/>
            <person name="Ivors K.L."/>
            <person name="Jones R.W."/>
            <person name="Kamoun S."/>
            <person name="Krampis K."/>
            <person name="Lamour K.H."/>
            <person name="Lee M.K."/>
            <person name="McDonald W.H."/>
            <person name="Medina M."/>
            <person name="Meijer H.J."/>
            <person name="Nordberg E.K."/>
            <person name="Maclean D.J."/>
            <person name="Ospina-Giraldo M.D."/>
            <person name="Morris P.F."/>
            <person name="Phuntumart V."/>
            <person name="Putnam N.H."/>
            <person name="Rash S."/>
            <person name="Rose J.K."/>
            <person name="Sakihama Y."/>
            <person name="Salamov A.A."/>
            <person name="Savidor A."/>
            <person name="Scheuring C.F."/>
            <person name="Smith B.M."/>
            <person name="Sobral B.W."/>
            <person name="Terry A."/>
            <person name="Torto-Alalibo T.A."/>
            <person name="Win J."/>
            <person name="Xu Z."/>
            <person name="Zhang H."/>
            <person name="Grigoriev I.V."/>
            <person name="Rokhsar D.S."/>
            <person name="Boore J.L."/>
        </authorList>
    </citation>
    <scope>NUCLEOTIDE SEQUENCE [LARGE SCALE GENOMIC DNA]</scope>
    <source>
        <strain evidence="2">Pr102</strain>
    </source>
</reference>
<name>H3GWB4_PHYRM</name>
<keyword evidence="2" id="KW-1185">Reference proteome</keyword>
<proteinExistence type="predicted"/>
<protein>
    <recommendedName>
        <fullName evidence="3">DDE Tnp4 domain-containing protein</fullName>
    </recommendedName>
</protein>
<dbReference type="eggNOG" id="ENOG502QQR9">
    <property type="taxonomic scope" value="Eukaryota"/>
</dbReference>
<dbReference type="EnsemblProtists" id="Phyra81758">
    <property type="protein sequence ID" value="Phyra81758"/>
    <property type="gene ID" value="Phyra81758"/>
</dbReference>